<dbReference type="PROSITE" id="PS50011">
    <property type="entry name" value="PROTEIN_KINASE_DOM"/>
    <property type="match status" value="1"/>
</dbReference>
<gene>
    <name evidence="11" type="ORF">Taro_040825</name>
</gene>
<dbReference type="InterPro" id="IPR050108">
    <property type="entry name" value="CDK"/>
</dbReference>
<proteinExistence type="inferred from homology"/>
<evidence type="ECO:0000256" key="4">
    <source>
        <dbReference type="ARBA" id="ARBA00022679"/>
    </source>
</evidence>
<dbReference type="EC" id="2.7.11.23" evidence="2"/>
<keyword evidence="12" id="KW-1185">Reference proteome</keyword>
<dbReference type="InterPro" id="IPR011009">
    <property type="entry name" value="Kinase-like_dom_sf"/>
</dbReference>
<dbReference type="SMART" id="SM00220">
    <property type="entry name" value="S_TKc"/>
    <property type="match status" value="1"/>
</dbReference>
<dbReference type="GO" id="GO:0007346">
    <property type="term" value="P:regulation of mitotic cell cycle"/>
    <property type="evidence" value="ECO:0007669"/>
    <property type="project" value="TreeGrafter"/>
</dbReference>
<reference evidence="11" key="1">
    <citation type="submission" date="2017-07" db="EMBL/GenBank/DDBJ databases">
        <title>Taro Niue Genome Assembly and Annotation.</title>
        <authorList>
            <person name="Atibalentja N."/>
            <person name="Keating K."/>
            <person name="Fields C.J."/>
        </authorList>
    </citation>
    <scope>NUCLEOTIDE SEQUENCE</scope>
    <source>
        <strain evidence="11">Niue_2</strain>
        <tissue evidence="11">Leaf</tissue>
    </source>
</reference>
<dbReference type="GO" id="GO:0008353">
    <property type="term" value="F:RNA polymerase II CTD heptapeptide repeat kinase activity"/>
    <property type="evidence" value="ECO:0007669"/>
    <property type="project" value="UniProtKB-EC"/>
</dbReference>
<comment type="similarity">
    <text evidence="1">Belongs to the protein kinase superfamily. CMGC Ser/Thr protein kinase family. CDC2/CDKX subfamily.</text>
</comment>
<dbReference type="Pfam" id="PF00069">
    <property type="entry name" value="Pkinase"/>
    <property type="match status" value="1"/>
</dbReference>
<name>A0A843WZ82_COLES</name>
<dbReference type="OrthoDB" id="648396at2759"/>
<evidence type="ECO:0000256" key="1">
    <source>
        <dbReference type="ARBA" id="ARBA00006485"/>
    </source>
</evidence>
<keyword evidence="7" id="KW-0067">ATP-binding</keyword>
<sequence length="239" mass="26660">MGYLYYDLLMVIQRATQPLSEGNTKYLMYHLLHSVNFIHANGVLHRDLKTSNLLLNRVGEFKVCDFGLSRSCIDGIGLQQPYTDWVVTLWYRAPELLLMADRYSSAIDMWSVGCIVAELLRKAPLFPGRNELDQLHQIFAILGVPDEATWPGFASLCAQDACGVRLRHWWRALRQEARGEAASRVPLQSRVRSSRAAAGVRPEQEVDGLGGPEPSMVPGTPRSHLAAFALGLGARLFLV</sequence>
<evidence type="ECO:0000256" key="9">
    <source>
        <dbReference type="SAM" id="MobiDB-lite"/>
    </source>
</evidence>
<organism evidence="11 12">
    <name type="scientific">Colocasia esculenta</name>
    <name type="common">Wild taro</name>
    <name type="synonym">Arum esculentum</name>
    <dbReference type="NCBI Taxonomy" id="4460"/>
    <lineage>
        <taxon>Eukaryota</taxon>
        <taxon>Viridiplantae</taxon>
        <taxon>Streptophyta</taxon>
        <taxon>Embryophyta</taxon>
        <taxon>Tracheophyta</taxon>
        <taxon>Spermatophyta</taxon>
        <taxon>Magnoliopsida</taxon>
        <taxon>Liliopsida</taxon>
        <taxon>Araceae</taxon>
        <taxon>Aroideae</taxon>
        <taxon>Colocasieae</taxon>
        <taxon>Colocasia</taxon>
    </lineage>
</organism>
<evidence type="ECO:0000256" key="8">
    <source>
        <dbReference type="ARBA" id="ARBA00049280"/>
    </source>
</evidence>
<dbReference type="EMBL" id="NMUH01004004">
    <property type="protein sequence ID" value="MQM07980.1"/>
    <property type="molecule type" value="Genomic_DNA"/>
</dbReference>
<evidence type="ECO:0000259" key="10">
    <source>
        <dbReference type="PROSITE" id="PS50011"/>
    </source>
</evidence>
<dbReference type="SUPFAM" id="SSF56112">
    <property type="entry name" value="Protein kinase-like (PK-like)"/>
    <property type="match status" value="1"/>
</dbReference>
<evidence type="ECO:0000256" key="5">
    <source>
        <dbReference type="ARBA" id="ARBA00022741"/>
    </source>
</evidence>
<dbReference type="InterPro" id="IPR000719">
    <property type="entry name" value="Prot_kinase_dom"/>
</dbReference>
<feature type="region of interest" description="Disordered" evidence="9">
    <location>
        <begin position="193"/>
        <end position="215"/>
    </location>
</feature>
<protein>
    <recommendedName>
        <fullName evidence="2">[RNA-polymerase]-subunit kinase</fullName>
        <ecNumber evidence="2">2.7.11.23</ecNumber>
    </recommendedName>
</protein>
<dbReference type="PANTHER" id="PTHR24056">
    <property type="entry name" value="CELL DIVISION PROTEIN KINASE"/>
    <property type="match status" value="1"/>
</dbReference>
<dbReference type="Gene3D" id="1.10.510.10">
    <property type="entry name" value="Transferase(Phosphotransferase) domain 1"/>
    <property type="match status" value="1"/>
</dbReference>
<evidence type="ECO:0000256" key="6">
    <source>
        <dbReference type="ARBA" id="ARBA00022777"/>
    </source>
</evidence>
<evidence type="ECO:0000256" key="3">
    <source>
        <dbReference type="ARBA" id="ARBA00022527"/>
    </source>
</evidence>
<feature type="domain" description="Protein kinase" evidence="10">
    <location>
        <begin position="1"/>
        <end position="239"/>
    </location>
</feature>
<evidence type="ECO:0000313" key="12">
    <source>
        <dbReference type="Proteomes" id="UP000652761"/>
    </source>
</evidence>
<dbReference type="GO" id="GO:0005524">
    <property type="term" value="F:ATP binding"/>
    <property type="evidence" value="ECO:0007669"/>
    <property type="project" value="UniProtKB-KW"/>
</dbReference>
<keyword evidence="6" id="KW-0418">Kinase</keyword>
<evidence type="ECO:0000313" key="11">
    <source>
        <dbReference type="EMBL" id="MQM07980.1"/>
    </source>
</evidence>
<accession>A0A843WZ82</accession>
<evidence type="ECO:0000256" key="2">
    <source>
        <dbReference type="ARBA" id="ARBA00012409"/>
    </source>
</evidence>
<dbReference type="InterPro" id="IPR008271">
    <property type="entry name" value="Ser/Thr_kinase_AS"/>
</dbReference>
<dbReference type="GO" id="GO:0005634">
    <property type="term" value="C:nucleus"/>
    <property type="evidence" value="ECO:0007669"/>
    <property type="project" value="TreeGrafter"/>
</dbReference>
<dbReference type="AlphaFoldDB" id="A0A843WZ82"/>
<keyword evidence="4" id="KW-0808">Transferase</keyword>
<dbReference type="Proteomes" id="UP000652761">
    <property type="component" value="Unassembled WGS sequence"/>
</dbReference>
<comment type="caution">
    <text evidence="11">The sequence shown here is derived from an EMBL/GenBank/DDBJ whole genome shotgun (WGS) entry which is preliminary data.</text>
</comment>
<evidence type="ECO:0000256" key="7">
    <source>
        <dbReference type="ARBA" id="ARBA00022840"/>
    </source>
</evidence>
<comment type="catalytic activity">
    <reaction evidence="8">
        <text>[DNA-directed RNA polymerase] + ATP = phospho-[DNA-directed RNA polymerase] + ADP + H(+)</text>
        <dbReference type="Rhea" id="RHEA:10216"/>
        <dbReference type="Rhea" id="RHEA-COMP:11321"/>
        <dbReference type="Rhea" id="RHEA-COMP:11322"/>
        <dbReference type="ChEBI" id="CHEBI:15378"/>
        <dbReference type="ChEBI" id="CHEBI:30616"/>
        <dbReference type="ChEBI" id="CHEBI:43176"/>
        <dbReference type="ChEBI" id="CHEBI:68546"/>
        <dbReference type="ChEBI" id="CHEBI:456216"/>
        <dbReference type="EC" id="2.7.11.23"/>
    </reaction>
</comment>
<keyword evidence="3" id="KW-0723">Serine/threonine-protein kinase</keyword>
<dbReference type="PANTHER" id="PTHR24056:SF107">
    <property type="entry name" value="CYCLIN-DEPENDENT KINASE 11A-RELATED"/>
    <property type="match status" value="1"/>
</dbReference>
<dbReference type="FunFam" id="1.10.510.10:FF:000624">
    <property type="entry name" value="Mitogen-activated protein kinase"/>
    <property type="match status" value="1"/>
</dbReference>
<dbReference type="PROSITE" id="PS00108">
    <property type="entry name" value="PROTEIN_KINASE_ST"/>
    <property type="match status" value="1"/>
</dbReference>
<keyword evidence="5" id="KW-0547">Nucleotide-binding</keyword>